<comment type="caution">
    <text evidence="2">The sequence shown here is derived from an EMBL/GenBank/DDBJ whole genome shotgun (WGS) entry which is preliminary data.</text>
</comment>
<dbReference type="Proteomes" id="UP001160130">
    <property type="component" value="Unassembled WGS sequence"/>
</dbReference>
<sequence length="275" mass="30963">MANAAALINEGLWRKDREFQALPRGAQCTFCQVLAQRDLDTAGVLTLHLDLLAKGCNELTTDQLREDFVVLEQRRFVFVDYDTDELFIRSYVRQVSSKNRNSWYSVPKNARMVASEKIRHELAQELRRLRRKDADELADEIDPRHTPSGPGRDGVETGSEPGTASEPGRDGDSQVQVQVLVSPSVVGSVGESPRPECPDHETNYEGGSCLACMKRRKWDKANPDYFDRLEAEQKRVAAASRQQEIDDCTLCDEFGDITFDDSVRKCDHPKEASNA</sequence>
<keyword evidence="3" id="KW-1185">Reference proteome</keyword>
<evidence type="ECO:0000313" key="2">
    <source>
        <dbReference type="EMBL" id="MDH6199219.1"/>
    </source>
</evidence>
<protein>
    <submittedName>
        <fullName evidence="2">Uncharacterized protein</fullName>
    </submittedName>
</protein>
<dbReference type="RefSeq" id="WP_280835770.1">
    <property type="nucleotide sequence ID" value="NZ_JARXVE010000016.1"/>
</dbReference>
<feature type="compositionally biased region" description="Basic and acidic residues" evidence="1">
    <location>
        <begin position="135"/>
        <end position="145"/>
    </location>
</feature>
<organism evidence="2 3">
    <name type="scientific">Mycolicibacterium frederiksbergense</name>
    <dbReference type="NCBI Taxonomy" id="117567"/>
    <lineage>
        <taxon>Bacteria</taxon>
        <taxon>Bacillati</taxon>
        <taxon>Actinomycetota</taxon>
        <taxon>Actinomycetes</taxon>
        <taxon>Mycobacteriales</taxon>
        <taxon>Mycobacteriaceae</taxon>
        <taxon>Mycolicibacterium</taxon>
    </lineage>
</organism>
<name>A0ABT6L8I7_9MYCO</name>
<proteinExistence type="predicted"/>
<dbReference type="EMBL" id="JARXVE010000016">
    <property type="protein sequence ID" value="MDH6199219.1"/>
    <property type="molecule type" value="Genomic_DNA"/>
</dbReference>
<evidence type="ECO:0000313" key="3">
    <source>
        <dbReference type="Proteomes" id="UP001160130"/>
    </source>
</evidence>
<reference evidence="2 3" key="1">
    <citation type="submission" date="2023-04" db="EMBL/GenBank/DDBJ databases">
        <title>Forest soil microbial communities from Buena Vista Peninsula, Colon Province, Panama.</title>
        <authorList>
            <person name="Bouskill N."/>
        </authorList>
    </citation>
    <scope>NUCLEOTIDE SEQUENCE [LARGE SCALE GENOMIC DNA]</scope>
    <source>
        <strain evidence="2 3">AC80</strain>
    </source>
</reference>
<feature type="region of interest" description="Disordered" evidence="1">
    <location>
        <begin position="135"/>
        <end position="174"/>
    </location>
</feature>
<accession>A0ABT6L8I7</accession>
<evidence type="ECO:0000256" key="1">
    <source>
        <dbReference type="SAM" id="MobiDB-lite"/>
    </source>
</evidence>
<gene>
    <name evidence="2" type="ORF">M2272_005887</name>
</gene>